<keyword evidence="3" id="KW-0520">NAD</keyword>
<accession>A0A381WP33</accession>
<dbReference type="EMBL" id="UINC01012429">
    <property type="protein sequence ID" value="SVA54286.1"/>
    <property type="molecule type" value="Genomic_DNA"/>
</dbReference>
<organism evidence="5">
    <name type="scientific">marine metagenome</name>
    <dbReference type="NCBI Taxonomy" id="408172"/>
    <lineage>
        <taxon>unclassified sequences</taxon>
        <taxon>metagenomes</taxon>
        <taxon>ecological metagenomes</taxon>
    </lineage>
</organism>
<evidence type="ECO:0000256" key="1">
    <source>
        <dbReference type="ARBA" id="ARBA00005854"/>
    </source>
</evidence>
<dbReference type="InterPro" id="IPR036291">
    <property type="entry name" value="NAD(P)-bd_dom_sf"/>
</dbReference>
<dbReference type="InterPro" id="IPR029752">
    <property type="entry name" value="D-isomer_DH_CS1"/>
</dbReference>
<protein>
    <recommendedName>
        <fullName evidence="4">D-isomer specific 2-hydroxyacid dehydrogenase NAD-binding domain-containing protein</fullName>
    </recommendedName>
</protein>
<dbReference type="GO" id="GO:0051287">
    <property type="term" value="F:NAD binding"/>
    <property type="evidence" value="ECO:0007669"/>
    <property type="project" value="InterPro"/>
</dbReference>
<evidence type="ECO:0000256" key="2">
    <source>
        <dbReference type="ARBA" id="ARBA00023002"/>
    </source>
</evidence>
<sequence length="250" mass="27733">MASKRLVYFDRFINPVGEEALRQQPDEVEMVRLNSQDSKDRLWEAMAEAHGFYTLGRTMPDTEEMIQNSPNLLGIVSGLAGYDTINVPLCTEAGILVCNQTGMGNEPVAEHVTAAMLMLSHKTLLADRQLHARIERKQGELTGNDLQNKSVGIVGFGAIGSRVGEILSNAFNMRVLVYDPIMGDAEIVRRGGESVALDDLLKESDFVTIHVPLTDQTRGLIGEREYRLMKPTAFFVNAARGYLYDEQALE</sequence>
<dbReference type="SUPFAM" id="SSF52283">
    <property type="entry name" value="Formate/glycerate dehydrogenase catalytic domain-like"/>
    <property type="match status" value="1"/>
</dbReference>
<evidence type="ECO:0000259" key="4">
    <source>
        <dbReference type="Pfam" id="PF02826"/>
    </source>
</evidence>
<dbReference type="PROSITE" id="PS00670">
    <property type="entry name" value="D_2_HYDROXYACID_DH_2"/>
    <property type="match status" value="1"/>
</dbReference>
<evidence type="ECO:0000313" key="5">
    <source>
        <dbReference type="EMBL" id="SVA54286.1"/>
    </source>
</evidence>
<dbReference type="SUPFAM" id="SSF51735">
    <property type="entry name" value="NAD(P)-binding Rossmann-fold domains"/>
    <property type="match status" value="1"/>
</dbReference>
<comment type="similarity">
    <text evidence="1">Belongs to the D-isomer specific 2-hydroxyacid dehydrogenase family.</text>
</comment>
<dbReference type="PANTHER" id="PTHR42789:SF1">
    <property type="entry name" value="D-ISOMER SPECIFIC 2-HYDROXYACID DEHYDROGENASE FAMILY PROTEIN (AFU_ORTHOLOGUE AFUA_6G10090)"/>
    <property type="match status" value="1"/>
</dbReference>
<dbReference type="InterPro" id="IPR029753">
    <property type="entry name" value="D-isomer_DH_CS"/>
</dbReference>
<name>A0A381WP33_9ZZZZ</name>
<dbReference type="Gene3D" id="3.40.50.720">
    <property type="entry name" value="NAD(P)-binding Rossmann-like Domain"/>
    <property type="match status" value="2"/>
</dbReference>
<feature type="non-terminal residue" evidence="5">
    <location>
        <position position="250"/>
    </location>
</feature>
<feature type="domain" description="D-isomer specific 2-hydroxyacid dehydrogenase NAD-binding" evidence="4">
    <location>
        <begin position="114"/>
        <end position="249"/>
    </location>
</feature>
<dbReference type="PROSITE" id="PS00065">
    <property type="entry name" value="D_2_HYDROXYACID_DH_1"/>
    <property type="match status" value="1"/>
</dbReference>
<dbReference type="InterPro" id="IPR006140">
    <property type="entry name" value="D-isomer_DH_NAD-bd"/>
</dbReference>
<dbReference type="Pfam" id="PF02826">
    <property type="entry name" value="2-Hacid_dh_C"/>
    <property type="match status" value="1"/>
</dbReference>
<dbReference type="InterPro" id="IPR050857">
    <property type="entry name" value="D-2-hydroxyacid_DH"/>
</dbReference>
<proteinExistence type="inferred from homology"/>
<dbReference type="GO" id="GO:0016616">
    <property type="term" value="F:oxidoreductase activity, acting on the CH-OH group of donors, NAD or NADP as acceptor"/>
    <property type="evidence" value="ECO:0007669"/>
    <property type="project" value="InterPro"/>
</dbReference>
<dbReference type="PANTHER" id="PTHR42789">
    <property type="entry name" value="D-ISOMER SPECIFIC 2-HYDROXYACID DEHYDROGENASE FAMILY PROTEIN (AFU_ORTHOLOGUE AFUA_6G10090)"/>
    <property type="match status" value="1"/>
</dbReference>
<dbReference type="AlphaFoldDB" id="A0A381WP33"/>
<reference evidence="5" key="1">
    <citation type="submission" date="2018-05" db="EMBL/GenBank/DDBJ databases">
        <authorList>
            <person name="Lanie J.A."/>
            <person name="Ng W.-L."/>
            <person name="Kazmierczak K.M."/>
            <person name="Andrzejewski T.M."/>
            <person name="Davidsen T.M."/>
            <person name="Wayne K.J."/>
            <person name="Tettelin H."/>
            <person name="Glass J.I."/>
            <person name="Rusch D."/>
            <person name="Podicherti R."/>
            <person name="Tsui H.-C.T."/>
            <person name="Winkler M.E."/>
        </authorList>
    </citation>
    <scope>NUCLEOTIDE SEQUENCE</scope>
</reference>
<evidence type="ECO:0000256" key="3">
    <source>
        <dbReference type="ARBA" id="ARBA00023027"/>
    </source>
</evidence>
<keyword evidence="2" id="KW-0560">Oxidoreductase</keyword>
<gene>
    <name evidence="5" type="ORF">METZ01_LOCUS107140</name>
</gene>